<dbReference type="PROSITE" id="PS50025">
    <property type="entry name" value="LAM_G_DOMAIN"/>
    <property type="match status" value="1"/>
</dbReference>
<evidence type="ECO:0000256" key="1">
    <source>
        <dbReference type="PROSITE-ProRule" id="PRU00122"/>
    </source>
</evidence>
<gene>
    <name evidence="5" type="ORF">GSONMT00014760001</name>
</gene>
<feature type="compositionally biased region" description="Low complexity" evidence="2">
    <location>
        <begin position="27"/>
        <end position="58"/>
    </location>
</feature>
<feature type="transmembrane region" description="Helical" evidence="3">
    <location>
        <begin position="274"/>
        <end position="299"/>
    </location>
</feature>
<dbReference type="PANTHER" id="PTHR15036:SF46">
    <property type="entry name" value="CONTACTIN-ASSOCIATED PROTEIN-LIKE 5"/>
    <property type="match status" value="1"/>
</dbReference>
<dbReference type="AlphaFoldDB" id="A0A060YFR3"/>
<dbReference type="STRING" id="8022.A0A060YFR3"/>
<keyword evidence="3" id="KW-0812">Transmembrane</keyword>
<comment type="caution">
    <text evidence="1">Lacks conserved residue(s) required for the propagation of feature annotation.</text>
</comment>
<evidence type="ECO:0000259" key="4">
    <source>
        <dbReference type="PROSITE" id="PS50025"/>
    </source>
</evidence>
<dbReference type="InterPro" id="IPR013320">
    <property type="entry name" value="ConA-like_dom_sf"/>
</dbReference>
<dbReference type="Pfam" id="PF02210">
    <property type="entry name" value="Laminin_G_2"/>
    <property type="match status" value="1"/>
</dbReference>
<evidence type="ECO:0000313" key="5">
    <source>
        <dbReference type="EMBL" id="CDQ88244.1"/>
    </source>
</evidence>
<keyword evidence="3" id="KW-0472">Membrane</keyword>
<protein>
    <recommendedName>
        <fullName evidence="4">Laminin G domain-containing protein</fullName>
    </recommendedName>
</protein>
<dbReference type="PaxDb" id="8022-A0A060YFR3"/>
<accession>A0A060YFR3</accession>
<evidence type="ECO:0000313" key="6">
    <source>
        <dbReference type="Proteomes" id="UP000193380"/>
    </source>
</evidence>
<feature type="region of interest" description="Disordered" evidence="2">
    <location>
        <begin position="307"/>
        <end position="336"/>
    </location>
</feature>
<dbReference type="SUPFAM" id="SSF49899">
    <property type="entry name" value="Concanavalin A-like lectins/glucanases"/>
    <property type="match status" value="1"/>
</dbReference>
<reference evidence="5" key="2">
    <citation type="submission" date="2014-03" db="EMBL/GenBank/DDBJ databases">
        <authorList>
            <person name="Genoscope - CEA"/>
        </authorList>
    </citation>
    <scope>NUCLEOTIDE SEQUENCE</scope>
</reference>
<keyword evidence="3" id="KW-1133">Transmembrane helix</keyword>
<dbReference type="Gene3D" id="2.60.120.200">
    <property type="match status" value="1"/>
</dbReference>
<feature type="domain" description="Laminin G" evidence="4">
    <location>
        <begin position="46"/>
        <end position="237"/>
    </location>
</feature>
<proteinExistence type="predicted"/>
<feature type="region of interest" description="Disordered" evidence="2">
    <location>
        <begin position="20"/>
        <end position="58"/>
    </location>
</feature>
<dbReference type="CDD" id="cd00110">
    <property type="entry name" value="LamG"/>
    <property type="match status" value="1"/>
</dbReference>
<evidence type="ECO:0000256" key="2">
    <source>
        <dbReference type="SAM" id="MobiDB-lite"/>
    </source>
</evidence>
<name>A0A060YFR3_ONCMY</name>
<feature type="compositionally biased region" description="Basic and acidic residues" evidence="2">
    <location>
        <begin position="321"/>
        <end position="330"/>
    </location>
</feature>
<dbReference type="InterPro" id="IPR001791">
    <property type="entry name" value="Laminin_G"/>
</dbReference>
<dbReference type="Proteomes" id="UP000193380">
    <property type="component" value="Unassembled WGS sequence"/>
</dbReference>
<dbReference type="SMART" id="SM00282">
    <property type="entry name" value="LamG"/>
    <property type="match status" value="1"/>
</dbReference>
<dbReference type="EMBL" id="FR908482">
    <property type="protein sequence ID" value="CDQ88244.1"/>
    <property type="molecule type" value="Genomic_DNA"/>
</dbReference>
<organism evidence="5 6">
    <name type="scientific">Oncorhynchus mykiss</name>
    <name type="common">Rainbow trout</name>
    <name type="synonym">Salmo gairdneri</name>
    <dbReference type="NCBI Taxonomy" id="8022"/>
    <lineage>
        <taxon>Eukaryota</taxon>
        <taxon>Metazoa</taxon>
        <taxon>Chordata</taxon>
        <taxon>Craniata</taxon>
        <taxon>Vertebrata</taxon>
        <taxon>Euteleostomi</taxon>
        <taxon>Actinopterygii</taxon>
        <taxon>Neopterygii</taxon>
        <taxon>Teleostei</taxon>
        <taxon>Protacanthopterygii</taxon>
        <taxon>Salmoniformes</taxon>
        <taxon>Salmonidae</taxon>
        <taxon>Salmoninae</taxon>
        <taxon>Oncorhynchus</taxon>
    </lineage>
</organism>
<dbReference type="PANTHER" id="PTHR15036">
    <property type="entry name" value="PIKACHURIN-LIKE PROTEIN"/>
    <property type="match status" value="1"/>
</dbReference>
<sequence>MSFESGSSVTLTFQMPFPVMHNRGRDSQSSSSQPIHSQSSSRQPIHSQSSSRQPIHSQSSAIYAHNGESRENVAFSYLTTHTPAMLLCVSTYHQQYLAIILANNGSLQIWYRLNREKRAEIFTPKVSSLADGQLHRVQVHREGKDLYVQIDKDIDQKYNLSSDMKMNTLRSLTLGKVTGTSAGHAGLDEEVLRAGSKGFIGCLSSVQFNHLTPLKTAILSRGSSLVHVLGNLVESNCGALADSTTSQSASGEFNSIDGVDRGVDRLKKTRSDSAVIGGLITAVFLITLCAVAVTSCFLYRRCSHSHSHTHTHPLEKASISQKKDSRHSPEHSYPAGLENSYPVDLVLDLNLDLHSSVSHSRKEYYI</sequence>
<dbReference type="InterPro" id="IPR050372">
    <property type="entry name" value="Neurexin-related_CASP"/>
</dbReference>
<evidence type="ECO:0000256" key="3">
    <source>
        <dbReference type="SAM" id="Phobius"/>
    </source>
</evidence>
<reference evidence="5" key="1">
    <citation type="journal article" date="2014" name="Nat. Commun.">
        <title>The rainbow trout genome provides novel insights into evolution after whole-genome duplication in vertebrates.</title>
        <authorList>
            <person name="Berthelot C."/>
            <person name="Brunet F."/>
            <person name="Chalopin D."/>
            <person name="Juanchich A."/>
            <person name="Bernard M."/>
            <person name="Noel B."/>
            <person name="Bento P."/>
            <person name="Da Silva C."/>
            <person name="Labadie K."/>
            <person name="Alberti A."/>
            <person name="Aury J.M."/>
            <person name="Louis A."/>
            <person name="Dehais P."/>
            <person name="Bardou P."/>
            <person name="Montfort J."/>
            <person name="Klopp C."/>
            <person name="Cabau C."/>
            <person name="Gaspin C."/>
            <person name="Thorgaard G.H."/>
            <person name="Boussaha M."/>
            <person name="Quillet E."/>
            <person name="Guyomard R."/>
            <person name="Galiana D."/>
            <person name="Bobe J."/>
            <person name="Volff J.N."/>
            <person name="Genet C."/>
            <person name="Wincker P."/>
            <person name="Jaillon O."/>
            <person name="Roest Crollius H."/>
            <person name="Guiguen Y."/>
        </authorList>
    </citation>
    <scope>NUCLEOTIDE SEQUENCE [LARGE SCALE GENOMIC DNA]</scope>
</reference>